<dbReference type="GO" id="GO:0005829">
    <property type="term" value="C:cytosol"/>
    <property type="evidence" value="ECO:0007669"/>
    <property type="project" value="TreeGrafter"/>
</dbReference>
<keyword evidence="3" id="KW-0442">Lipid degradation</keyword>
<evidence type="ECO:0000313" key="6">
    <source>
        <dbReference type="Proteomes" id="UP000008672"/>
    </source>
</evidence>
<dbReference type="Pfam" id="PF01735">
    <property type="entry name" value="PLA2_B"/>
    <property type="match status" value="1"/>
</dbReference>
<dbReference type="PANTHER" id="PTHR10728:SF39">
    <property type="entry name" value="CYTOSOLIC PHOSPHOLIPASE A2 GAMMA"/>
    <property type="match status" value="1"/>
</dbReference>
<proteinExistence type="predicted"/>
<dbReference type="Proteomes" id="UP000008672">
    <property type="component" value="Unassembled WGS sequence"/>
</dbReference>
<dbReference type="HOGENOM" id="CLU_131858_0_0_1"/>
<keyword evidence="2 3" id="KW-0443">Lipid metabolism</keyword>
<keyword evidence="6" id="KW-1185">Reference proteome</keyword>
<protein>
    <recommendedName>
        <fullName evidence="4">PLA2c domain-containing protein</fullName>
    </recommendedName>
</protein>
<organism evidence="5 6">
    <name type="scientific">Latimeria chalumnae</name>
    <name type="common">Coelacanth</name>
    <dbReference type="NCBI Taxonomy" id="7897"/>
    <lineage>
        <taxon>Eukaryota</taxon>
        <taxon>Metazoa</taxon>
        <taxon>Chordata</taxon>
        <taxon>Craniata</taxon>
        <taxon>Vertebrata</taxon>
        <taxon>Euteleostomi</taxon>
        <taxon>Coelacanthiformes</taxon>
        <taxon>Coelacanthidae</taxon>
        <taxon>Latimeria</taxon>
    </lineage>
</organism>
<dbReference type="GO" id="GO:0046475">
    <property type="term" value="P:glycerophospholipid catabolic process"/>
    <property type="evidence" value="ECO:0007669"/>
    <property type="project" value="TreeGrafter"/>
</dbReference>
<dbReference type="GO" id="GO:0047498">
    <property type="term" value="F:calcium-dependent phospholipase A2 activity"/>
    <property type="evidence" value="ECO:0007669"/>
    <property type="project" value="TreeGrafter"/>
</dbReference>
<dbReference type="GO" id="GO:0005544">
    <property type="term" value="F:calcium-dependent phospholipid binding"/>
    <property type="evidence" value="ECO:0007669"/>
    <property type="project" value="TreeGrafter"/>
</dbReference>
<dbReference type="PANTHER" id="PTHR10728">
    <property type="entry name" value="CYTOSOLIC PHOSPHOLIPASE A2"/>
    <property type="match status" value="1"/>
</dbReference>
<dbReference type="Gene3D" id="3.40.1090.10">
    <property type="entry name" value="Cytosolic phospholipase A2 catalytic domain"/>
    <property type="match status" value="1"/>
</dbReference>
<dbReference type="PROSITE" id="PS51210">
    <property type="entry name" value="PLA2C"/>
    <property type="match status" value="1"/>
</dbReference>
<dbReference type="OMA" id="ATWCMSS"/>
<evidence type="ECO:0000256" key="2">
    <source>
        <dbReference type="ARBA" id="ARBA00023098"/>
    </source>
</evidence>
<evidence type="ECO:0000259" key="4">
    <source>
        <dbReference type="PROSITE" id="PS51210"/>
    </source>
</evidence>
<reference evidence="5" key="2">
    <citation type="submission" date="2025-08" db="UniProtKB">
        <authorList>
            <consortium name="Ensembl"/>
        </authorList>
    </citation>
    <scope>IDENTIFICATION</scope>
</reference>
<name>H2ZRZ5_LATCH</name>
<accession>H2ZRZ5</accession>
<dbReference type="STRING" id="7897.ENSLACP00000000166"/>
<dbReference type="EMBL" id="AFYH01273985">
    <property type="status" value="NOT_ANNOTATED_CDS"/>
    <property type="molecule type" value="Genomic_DNA"/>
</dbReference>
<reference evidence="5" key="3">
    <citation type="submission" date="2025-09" db="UniProtKB">
        <authorList>
            <consortium name="Ensembl"/>
        </authorList>
    </citation>
    <scope>IDENTIFICATION</scope>
</reference>
<dbReference type="InterPro" id="IPR002642">
    <property type="entry name" value="LysoPLipase_cat_dom"/>
</dbReference>
<dbReference type="GO" id="GO:0005509">
    <property type="term" value="F:calcium ion binding"/>
    <property type="evidence" value="ECO:0007669"/>
    <property type="project" value="TreeGrafter"/>
</dbReference>
<dbReference type="InterPro" id="IPR016035">
    <property type="entry name" value="Acyl_Trfase/lysoPLipase"/>
</dbReference>
<dbReference type="SUPFAM" id="SSF52151">
    <property type="entry name" value="FabD/lysophospholipase-like"/>
    <property type="match status" value="1"/>
</dbReference>
<evidence type="ECO:0000256" key="3">
    <source>
        <dbReference type="PROSITE-ProRule" id="PRU00555"/>
    </source>
</evidence>
<dbReference type="EMBL" id="AFYH01273986">
    <property type="status" value="NOT_ANNOTATED_CDS"/>
    <property type="molecule type" value="Genomic_DNA"/>
</dbReference>
<dbReference type="GO" id="GO:0005654">
    <property type="term" value="C:nucleoplasm"/>
    <property type="evidence" value="ECO:0007669"/>
    <property type="project" value="TreeGrafter"/>
</dbReference>
<dbReference type="InParanoid" id="H2ZRZ5"/>
<dbReference type="GeneTree" id="ENSGT01030000234606"/>
<dbReference type="AlphaFoldDB" id="H2ZRZ5"/>
<evidence type="ECO:0000256" key="1">
    <source>
        <dbReference type="ARBA" id="ARBA00022801"/>
    </source>
</evidence>
<sequence>KVPTVAILGSGGGLRAMVALLGTLKELEKQNLLETATYISGVSGSTWCMSPLYEHKDWSKNIKEVAKTILEEVTEGTFNMDTAFRRVVDAAKSETYSFTDLWAATLVYKMTHQMDSSHLSDQVDSVNSGENPYPIYAVINKSML</sequence>
<reference evidence="6" key="1">
    <citation type="submission" date="2011-08" db="EMBL/GenBank/DDBJ databases">
        <title>The draft genome of Latimeria chalumnae.</title>
        <authorList>
            <person name="Di Palma F."/>
            <person name="Alfoldi J."/>
            <person name="Johnson J."/>
            <person name="Berlin A."/>
            <person name="Gnerre S."/>
            <person name="Jaffe D."/>
            <person name="MacCallum I."/>
            <person name="Young S."/>
            <person name="Walker B.J."/>
            <person name="Lander E."/>
            <person name="Lindblad-Toh K."/>
        </authorList>
    </citation>
    <scope>NUCLEOTIDE SEQUENCE [LARGE SCALE GENOMIC DNA]</scope>
    <source>
        <strain evidence="6">Wild caught</strain>
    </source>
</reference>
<dbReference type="eggNOG" id="KOG1325">
    <property type="taxonomic scope" value="Eukaryota"/>
</dbReference>
<dbReference type="EMBL" id="AFYH01273987">
    <property type="status" value="NOT_ANNOTATED_CDS"/>
    <property type="molecule type" value="Genomic_DNA"/>
</dbReference>
<feature type="domain" description="PLA2c" evidence="4">
    <location>
        <begin position="1"/>
        <end position="144"/>
    </location>
</feature>
<dbReference type="GO" id="GO:0005635">
    <property type="term" value="C:nuclear envelope"/>
    <property type="evidence" value="ECO:0007669"/>
    <property type="project" value="TreeGrafter"/>
</dbReference>
<evidence type="ECO:0000313" key="5">
    <source>
        <dbReference type="Ensembl" id="ENSLACP00000000166.1"/>
    </source>
</evidence>
<dbReference type="Ensembl" id="ENSLACT00000000168.1">
    <property type="protein sequence ID" value="ENSLACP00000000166.1"/>
    <property type="gene ID" value="ENSLACG00000000149.1"/>
</dbReference>
<keyword evidence="1 3" id="KW-0378">Hydrolase</keyword>